<keyword evidence="9" id="KW-1185">Reference proteome</keyword>
<dbReference type="PANTHER" id="PTHR13148">
    <property type="entry name" value="PER1-RELATED"/>
    <property type="match status" value="1"/>
</dbReference>
<keyword evidence="2 7" id="KW-0337">GPI-anchor biosynthesis</keyword>
<comment type="subcellular location">
    <subcellularLocation>
        <location evidence="1">Endomembrane system</location>
        <topology evidence="1">Multi-pass membrane protein</topology>
    </subcellularLocation>
    <subcellularLocation>
        <location evidence="7">Golgi apparatus membrane</location>
        <topology evidence="7">Multi-pass membrane protein</topology>
    </subcellularLocation>
</comment>
<comment type="similarity">
    <text evidence="7">Belongs to the PGAP3 family.</text>
</comment>
<protein>
    <recommendedName>
        <fullName evidence="7">Post-GPI attachment to proteins factor 3</fullName>
    </recommendedName>
</protein>
<evidence type="ECO:0000313" key="9">
    <source>
        <dbReference type="Proteomes" id="UP000631114"/>
    </source>
</evidence>
<dbReference type="GO" id="GO:0005789">
    <property type="term" value="C:endoplasmic reticulum membrane"/>
    <property type="evidence" value="ECO:0007669"/>
    <property type="project" value="TreeGrafter"/>
</dbReference>
<organism evidence="8 9">
    <name type="scientific">Coptis chinensis</name>
    <dbReference type="NCBI Taxonomy" id="261450"/>
    <lineage>
        <taxon>Eukaryota</taxon>
        <taxon>Viridiplantae</taxon>
        <taxon>Streptophyta</taxon>
        <taxon>Embryophyta</taxon>
        <taxon>Tracheophyta</taxon>
        <taxon>Spermatophyta</taxon>
        <taxon>Magnoliopsida</taxon>
        <taxon>Ranunculales</taxon>
        <taxon>Ranunculaceae</taxon>
        <taxon>Coptidoideae</taxon>
        <taxon>Coptis</taxon>
    </lineage>
</organism>
<evidence type="ECO:0000256" key="3">
    <source>
        <dbReference type="ARBA" id="ARBA00022692"/>
    </source>
</evidence>
<comment type="caution">
    <text evidence="8">The sequence shown here is derived from an EMBL/GenBank/DDBJ whole genome shotgun (WGS) entry which is preliminary data.</text>
</comment>
<evidence type="ECO:0000313" key="8">
    <source>
        <dbReference type="EMBL" id="KAF9618001.1"/>
    </source>
</evidence>
<evidence type="ECO:0000256" key="1">
    <source>
        <dbReference type="ARBA" id="ARBA00004127"/>
    </source>
</evidence>
<proteinExistence type="inferred from homology"/>
<keyword evidence="6 7" id="KW-0472">Membrane</keyword>
<dbReference type="InterPro" id="IPR007217">
    <property type="entry name" value="Per1-like"/>
</dbReference>
<evidence type="ECO:0000256" key="5">
    <source>
        <dbReference type="ARBA" id="ARBA00022989"/>
    </source>
</evidence>
<keyword evidence="5 7" id="KW-1133">Transmembrane helix</keyword>
<dbReference type="EMBL" id="JADFTS010000003">
    <property type="protein sequence ID" value="KAF9618001.1"/>
    <property type="molecule type" value="Genomic_DNA"/>
</dbReference>
<dbReference type="AlphaFoldDB" id="A0A835IHP9"/>
<name>A0A835IHP9_9MAGN</name>
<sequence length="86" mass="10095">MGIAQFLLWVVWAGVTRHPSKWKLWAVVLATSLAMLLEIYDFPPYKGYVDAHALWHATTIPITYLWWSFIKDDAKFRTRDSVKKVK</sequence>
<comment type="caution">
    <text evidence="7">Lacks conserved residue(s) required for the propagation of feature annotation.</text>
</comment>
<keyword evidence="3 7" id="KW-0812">Transmembrane</keyword>
<dbReference type="GO" id="GO:0016788">
    <property type="term" value="F:hydrolase activity, acting on ester bonds"/>
    <property type="evidence" value="ECO:0007669"/>
    <property type="project" value="TreeGrafter"/>
</dbReference>
<dbReference type="GO" id="GO:0006506">
    <property type="term" value="P:GPI anchor biosynthetic process"/>
    <property type="evidence" value="ECO:0007669"/>
    <property type="project" value="UniProtKB-KW"/>
</dbReference>
<keyword evidence="4" id="KW-0732">Signal</keyword>
<dbReference type="GO" id="GO:0000139">
    <property type="term" value="C:Golgi membrane"/>
    <property type="evidence" value="ECO:0007669"/>
    <property type="project" value="UniProtKB-SubCell"/>
</dbReference>
<keyword evidence="7" id="KW-0333">Golgi apparatus</keyword>
<evidence type="ECO:0000256" key="4">
    <source>
        <dbReference type="ARBA" id="ARBA00022729"/>
    </source>
</evidence>
<feature type="transmembrane region" description="Helical" evidence="7">
    <location>
        <begin position="52"/>
        <end position="70"/>
    </location>
</feature>
<evidence type="ECO:0000256" key="7">
    <source>
        <dbReference type="RuleBase" id="RU365066"/>
    </source>
</evidence>
<dbReference type="OrthoDB" id="419770at2759"/>
<dbReference type="Proteomes" id="UP000631114">
    <property type="component" value="Unassembled WGS sequence"/>
</dbReference>
<accession>A0A835IHP9</accession>
<evidence type="ECO:0000256" key="6">
    <source>
        <dbReference type="ARBA" id="ARBA00023136"/>
    </source>
</evidence>
<gene>
    <name evidence="8" type="ORF">IFM89_039377</name>
</gene>
<dbReference type="PANTHER" id="PTHR13148:SF0">
    <property type="entry name" value="POST-GPI ATTACHMENT TO PROTEINS FACTOR 3"/>
    <property type="match status" value="1"/>
</dbReference>
<feature type="transmembrane region" description="Helical" evidence="7">
    <location>
        <begin position="22"/>
        <end position="40"/>
    </location>
</feature>
<reference evidence="8 9" key="1">
    <citation type="submission" date="2020-10" db="EMBL/GenBank/DDBJ databases">
        <title>The Coptis chinensis genome and diversification of protoberbering-type alkaloids.</title>
        <authorList>
            <person name="Wang B."/>
            <person name="Shu S."/>
            <person name="Song C."/>
            <person name="Liu Y."/>
        </authorList>
    </citation>
    <scope>NUCLEOTIDE SEQUENCE [LARGE SCALE GENOMIC DNA]</scope>
    <source>
        <strain evidence="8">HL-2020</strain>
        <tissue evidence="8">Leaf</tissue>
    </source>
</reference>
<evidence type="ECO:0000256" key="2">
    <source>
        <dbReference type="ARBA" id="ARBA00022502"/>
    </source>
</evidence>
<comment type="function">
    <text evidence="7">Involved in the lipid remodeling steps of GPI-anchor maturation.</text>
</comment>
<dbReference type="Pfam" id="PF04080">
    <property type="entry name" value="Per1"/>
    <property type="match status" value="1"/>
</dbReference>